<evidence type="ECO:0000256" key="1">
    <source>
        <dbReference type="SAM" id="MobiDB-lite"/>
    </source>
</evidence>
<dbReference type="Proteomes" id="UP000315842">
    <property type="component" value="Unassembled WGS sequence"/>
</dbReference>
<dbReference type="AlphaFoldDB" id="A0A4Y3KE26"/>
<accession>A0A4Y3KE26</accession>
<dbReference type="EMBL" id="BJLP01000023">
    <property type="protein sequence ID" value="GEA81170.1"/>
    <property type="molecule type" value="Genomic_DNA"/>
</dbReference>
<feature type="compositionally biased region" description="Basic and acidic residues" evidence="1">
    <location>
        <begin position="1"/>
        <end position="11"/>
    </location>
</feature>
<protein>
    <submittedName>
        <fullName evidence="2">Uncharacterized protein</fullName>
    </submittedName>
</protein>
<feature type="region of interest" description="Disordered" evidence="1">
    <location>
        <begin position="1"/>
        <end position="22"/>
    </location>
</feature>
<name>A0A4Y3KE26_CELUD</name>
<comment type="caution">
    <text evidence="2">The sequence shown here is derived from an EMBL/GenBank/DDBJ whole genome shotgun (WGS) entry which is preliminary data.</text>
</comment>
<sequence>MSAELRPDPDLAARAAQATPPMSLDRDALLHAAHRHVRRRTATRVAGGVLAVALAATVVVDLADRTAEPRPAQPPTQIALPLGDDHVVEVAQGLLAVNRVGAPRAPQRHSVPLAGDAQWQVDLGLSSDERELVLTVGHESDGEQEAAAYYTGVAAGSAEGTGGGTWTWGSAPATEGLRFSGELDTGEWTELVVLPQDLREPHVLLWSTTGFAVTGGATTVVELPTFAAPDGQLLAAALGDYSVAARMRLGRSGVLLVDSDGDVVPVPCDGAGPEQCPDVDEVPGLADAVAAIRAEPRDAAASVIDLAPGVRATTALARSTGAGWDTGVRVPVSVVATVERTVSLARATPADLLAAGGPDGDRPGRGVVARVAGTEIRLPVTWSDDDTAERLAAGSSYPGAARWGTDDVRLVTGVVPRWMPRADVLLWFPDGIRDDDGRTVHALEVPTFEDPTGTGARLYMVALGSVTRADGPGAAPLVLHLGGGSTADVLDTGGLCTGVPAECLEAQPDGGASLLAELAARGVRTGTTDADG</sequence>
<evidence type="ECO:0000313" key="3">
    <source>
        <dbReference type="Proteomes" id="UP000315842"/>
    </source>
</evidence>
<reference evidence="2 3" key="1">
    <citation type="submission" date="2019-06" db="EMBL/GenBank/DDBJ databases">
        <title>Whole genome shotgun sequence of Cellulomonas uda NBRC 3747.</title>
        <authorList>
            <person name="Hosoyama A."/>
            <person name="Uohara A."/>
            <person name="Ohji S."/>
            <person name="Ichikawa N."/>
        </authorList>
    </citation>
    <scope>NUCLEOTIDE SEQUENCE [LARGE SCALE GENOMIC DNA]</scope>
    <source>
        <strain evidence="2 3">NBRC 3747</strain>
    </source>
</reference>
<organism evidence="2 3">
    <name type="scientific">Cellulomonas uda</name>
    <dbReference type="NCBI Taxonomy" id="1714"/>
    <lineage>
        <taxon>Bacteria</taxon>
        <taxon>Bacillati</taxon>
        <taxon>Actinomycetota</taxon>
        <taxon>Actinomycetes</taxon>
        <taxon>Micrococcales</taxon>
        <taxon>Cellulomonadaceae</taxon>
        <taxon>Cellulomonas</taxon>
    </lineage>
</organism>
<proteinExistence type="predicted"/>
<dbReference type="RefSeq" id="WP_141320176.1">
    <property type="nucleotide sequence ID" value="NZ_BJLP01000023.1"/>
</dbReference>
<keyword evidence="3" id="KW-1185">Reference proteome</keyword>
<evidence type="ECO:0000313" key="2">
    <source>
        <dbReference type="EMBL" id="GEA81170.1"/>
    </source>
</evidence>
<gene>
    <name evidence="2" type="ORF">CUD01_16140</name>
</gene>